<feature type="binding site" evidence="2">
    <location>
        <position position="181"/>
    </location>
    <ligand>
        <name>dihydroxyacetone phosphate</name>
        <dbReference type="ChEBI" id="CHEBI:57642"/>
    </ligand>
</feature>
<dbReference type="CDD" id="cd00947">
    <property type="entry name" value="TBP_aldolase_IIB"/>
    <property type="match status" value="1"/>
</dbReference>
<organism evidence="4 5">
    <name type="scientific">Paratissierella segnis</name>
    <dbReference type="NCBI Taxonomy" id="2763679"/>
    <lineage>
        <taxon>Bacteria</taxon>
        <taxon>Bacillati</taxon>
        <taxon>Bacillota</taxon>
        <taxon>Tissierellia</taxon>
        <taxon>Tissierellales</taxon>
        <taxon>Tissierellaceae</taxon>
        <taxon>Paratissierella</taxon>
    </lineage>
</organism>
<dbReference type="InterPro" id="IPR050246">
    <property type="entry name" value="Class_II_FBP_aldolase"/>
</dbReference>
<dbReference type="Gene3D" id="3.20.20.70">
    <property type="entry name" value="Aldolase class I"/>
    <property type="match status" value="1"/>
</dbReference>
<feature type="active site" description="Proton donor" evidence="1">
    <location>
        <position position="82"/>
    </location>
</feature>
<evidence type="ECO:0000313" key="5">
    <source>
        <dbReference type="Proteomes" id="UP000601171"/>
    </source>
</evidence>
<gene>
    <name evidence="4" type="primary">gatY</name>
    <name evidence="4" type="ORF">H8707_04150</name>
</gene>
<dbReference type="InterPro" id="IPR000771">
    <property type="entry name" value="FBA_II"/>
</dbReference>
<feature type="binding site" evidence="2">
    <location>
        <begin position="230"/>
        <end position="233"/>
    </location>
    <ligand>
        <name>dihydroxyacetone phosphate</name>
        <dbReference type="ChEBI" id="CHEBI:57642"/>
    </ligand>
</feature>
<dbReference type="NCBIfam" id="NF006626">
    <property type="entry name" value="PRK09195.1"/>
    <property type="match status" value="1"/>
</dbReference>
<evidence type="ECO:0000313" key="4">
    <source>
        <dbReference type="EMBL" id="MBC8587430.1"/>
    </source>
</evidence>
<dbReference type="GO" id="GO:0008270">
    <property type="term" value="F:zinc ion binding"/>
    <property type="evidence" value="ECO:0007669"/>
    <property type="project" value="InterPro"/>
</dbReference>
<dbReference type="NCBIfam" id="TIGR00167">
    <property type="entry name" value="cbbA"/>
    <property type="match status" value="1"/>
</dbReference>
<protein>
    <submittedName>
        <fullName evidence="4">Tagatose-bisphosphate aldolase subunit GatY</fullName>
        <ecNumber evidence="4">4.1.2.40</ecNumber>
    </submittedName>
</protein>
<keyword evidence="3" id="KW-0479">Metal-binding</keyword>
<comment type="cofactor">
    <cofactor evidence="3">
        <name>Zn(2+)</name>
        <dbReference type="ChEBI" id="CHEBI:29105"/>
    </cofactor>
    <text evidence="3">Binds 2 Zn(2+) ions per subunit. One is catalytic and the other provides a structural contribution.</text>
</comment>
<proteinExistence type="predicted"/>
<dbReference type="Proteomes" id="UP000601171">
    <property type="component" value="Unassembled WGS sequence"/>
</dbReference>
<dbReference type="PANTHER" id="PTHR30304">
    <property type="entry name" value="D-TAGATOSE-1,6-BISPHOSPHATE ALDOLASE"/>
    <property type="match status" value="1"/>
</dbReference>
<name>A0A926IJN4_9FIRM</name>
<feature type="binding site" evidence="2">
    <location>
        <begin position="209"/>
        <end position="211"/>
    </location>
    <ligand>
        <name>dihydroxyacetone phosphate</name>
        <dbReference type="ChEBI" id="CHEBI:57642"/>
    </ligand>
</feature>
<dbReference type="PIRSF" id="PIRSF001359">
    <property type="entry name" value="F_bP_aldolase_II"/>
    <property type="match status" value="1"/>
</dbReference>
<evidence type="ECO:0000256" key="3">
    <source>
        <dbReference type="PIRSR" id="PIRSR001359-3"/>
    </source>
</evidence>
<dbReference type="GO" id="GO:0009025">
    <property type="term" value="F:tagatose-bisphosphate aldolase activity"/>
    <property type="evidence" value="ECO:0007669"/>
    <property type="project" value="UniProtKB-EC"/>
</dbReference>
<dbReference type="SUPFAM" id="SSF51569">
    <property type="entry name" value="Aldolase"/>
    <property type="match status" value="1"/>
</dbReference>
<evidence type="ECO:0000256" key="2">
    <source>
        <dbReference type="PIRSR" id="PIRSR001359-2"/>
    </source>
</evidence>
<dbReference type="RefSeq" id="WP_262428890.1">
    <property type="nucleotide sequence ID" value="NZ_JACRTG010000011.1"/>
</dbReference>
<keyword evidence="4" id="KW-0456">Lyase</keyword>
<feature type="binding site" evidence="3">
    <location>
        <position position="180"/>
    </location>
    <ligand>
        <name>Zn(2+)</name>
        <dbReference type="ChEBI" id="CHEBI:29105"/>
        <label>1</label>
        <note>catalytic</note>
    </ligand>
</feature>
<feature type="binding site" evidence="3">
    <location>
        <position position="208"/>
    </location>
    <ligand>
        <name>Zn(2+)</name>
        <dbReference type="ChEBI" id="CHEBI:29105"/>
        <label>1</label>
        <note>catalytic</note>
    </ligand>
</feature>
<dbReference type="NCBIfam" id="NF009374">
    <property type="entry name" value="PRK12737.1"/>
    <property type="match status" value="1"/>
</dbReference>
<feature type="binding site" evidence="3">
    <location>
        <position position="134"/>
    </location>
    <ligand>
        <name>Zn(2+)</name>
        <dbReference type="ChEBI" id="CHEBI:29105"/>
        <label>2</label>
    </ligand>
</feature>
<comment type="caution">
    <text evidence="4">The sequence shown here is derived from an EMBL/GenBank/DDBJ whole genome shotgun (WGS) entry which is preliminary data.</text>
</comment>
<dbReference type="Pfam" id="PF01116">
    <property type="entry name" value="F_bP_aldolase"/>
    <property type="match status" value="1"/>
</dbReference>
<dbReference type="InterPro" id="IPR013785">
    <property type="entry name" value="Aldolase_TIM"/>
</dbReference>
<dbReference type="EC" id="4.1.2.40" evidence="4"/>
<dbReference type="AlphaFoldDB" id="A0A926IJN4"/>
<dbReference type="EMBL" id="JACRTG010000011">
    <property type="protein sequence ID" value="MBC8587430.1"/>
    <property type="molecule type" value="Genomic_DNA"/>
</dbReference>
<accession>A0A926IJN4</accession>
<keyword evidence="5" id="KW-1185">Reference proteome</keyword>
<feature type="binding site" evidence="3">
    <location>
        <position position="83"/>
    </location>
    <ligand>
        <name>Zn(2+)</name>
        <dbReference type="ChEBI" id="CHEBI:29105"/>
        <label>1</label>
        <note>catalytic</note>
    </ligand>
</feature>
<dbReference type="GO" id="GO:0005975">
    <property type="term" value="P:carbohydrate metabolic process"/>
    <property type="evidence" value="ECO:0007669"/>
    <property type="project" value="InterPro"/>
</dbReference>
<evidence type="ECO:0000256" key="1">
    <source>
        <dbReference type="PIRSR" id="PIRSR001359-1"/>
    </source>
</evidence>
<keyword evidence="3" id="KW-0862">Zinc</keyword>
<dbReference type="PROSITE" id="PS00602">
    <property type="entry name" value="ALDOLASE_CLASS_II_1"/>
    <property type="match status" value="1"/>
</dbReference>
<feature type="binding site" evidence="3">
    <location>
        <position position="104"/>
    </location>
    <ligand>
        <name>Zn(2+)</name>
        <dbReference type="ChEBI" id="CHEBI:29105"/>
        <label>2</label>
    </ligand>
</feature>
<dbReference type="PANTHER" id="PTHR30304:SF0">
    <property type="entry name" value="D-TAGATOSE-1,6-BISPHOSPHATE ALDOLASE SUBUNIT GATY-RELATED"/>
    <property type="match status" value="1"/>
</dbReference>
<sequence>MDIVSNKELLLDAKKNQYAVPAFNVHNLETIQAVIEGAWEMKSPVIIATTPGTVNYAGLEYLVAILKAGAKKYKIPIALHLDHCTDIDFLKNCIKGGYKSVMIDSSMEDFDTNINNTKIMVDFAHKLGVSVESELGHIWGQEEEIVINKRDALLTDPIMALEFVKKTGVDSLAVAIGTAHGIYKLEPKLDFDRLIKMNKIIDVPLVLHGASGISEENIKKAIQYGICKVNIATEIKIQFAEAIKKYFKENPDADDPRNYLSPAKEIAKNVVKEKINICGSRNRI</sequence>
<reference evidence="4" key="1">
    <citation type="submission" date="2020-08" db="EMBL/GenBank/DDBJ databases">
        <title>Genome public.</title>
        <authorList>
            <person name="Liu C."/>
            <person name="Sun Q."/>
        </authorList>
    </citation>
    <scope>NUCLEOTIDE SEQUENCE</scope>
    <source>
        <strain evidence="4">BX21</strain>
    </source>
</reference>